<protein>
    <submittedName>
        <fullName evidence="4">Uncharacterized protein</fullName>
    </submittedName>
</protein>
<dbReference type="Proteomes" id="UP000095300">
    <property type="component" value="Unassembled WGS sequence"/>
</dbReference>
<feature type="compositionally biased region" description="Low complexity" evidence="1">
    <location>
        <begin position="870"/>
        <end position="881"/>
    </location>
</feature>
<evidence type="ECO:0000259" key="3">
    <source>
        <dbReference type="Pfam" id="PF24236"/>
    </source>
</evidence>
<gene>
    <name evidence="4" type="primary">106082757</name>
</gene>
<feature type="region of interest" description="Disordered" evidence="1">
    <location>
        <begin position="1383"/>
        <end position="1431"/>
    </location>
</feature>
<name>A0A1I8PUR8_STOCA</name>
<dbReference type="Pfam" id="PF22889">
    <property type="entry name" value="Tea_mid"/>
    <property type="match status" value="1"/>
</dbReference>
<feature type="compositionally biased region" description="Polar residues" evidence="1">
    <location>
        <begin position="1814"/>
        <end position="1823"/>
    </location>
</feature>
<evidence type="ECO:0000259" key="2">
    <source>
        <dbReference type="Pfam" id="PF22889"/>
    </source>
</evidence>
<evidence type="ECO:0000313" key="5">
    <source>
        <dbReference type="Proteomes" id="UP000095300"/>
    </source>
</evidence>
<feature type="compositionally biased region" description="Polar residues" evidence="1">
    <location>
        <begin position="942"/>
        <end position="956"/>
    </location>
</feature>
<feature type="region of interest" description="Disordered" evidence="1">
    <location>
        <begin position="860"/>
        <end position="881"/>
    </location>
</feature>
<dbReference type="VEuPathDB" id="VectorBase:SCAU011304"/>
<organism evidence="4 5">
    <name type="scientific">Stomoxys calcitrans</name>
    <name type="common">Stable fly</name>
    <name type="synonym">Conops calcitrans</name>
    <dbReference type="NCBI Taxonomy" id="35570"/>
    <lineage>
        <taxon>Eukaryota</taxon>
        <taxon>Metazoa</taxon>
        <taxon>Ecdysozoa</taxon>
        <taxon>Arthropoda</taxon>
        <taxon>Hexapoda</taxon>
        <taxon>Insecta</taxon>
        <taxon>Pterygota</taxon>
        <taxon>Neoptera</taxon>
        <taxon>Endopterygota</taxon>
        <taxon>Diptera</taxon>
        <taxon>Brachycera</taxon>
        <taxon>Muscomorpha</taxon>
        <taxon>Muscoidea</taxon>
        <taxon>Muscidae</taxon>
        <taxon>Stomoxys</taxon>
    </lineage>
</organism>
<feature type="compositionally biased region" description="Basic and acidic residues" evidence="1">
    <location>
        <begin position="988"/>
        <end position="1000"/>
    </location>
</feature>
<feature type="region of interest" description="Disordered" evidence="1">
    <location>
        <begin position="758"/>
        <end position="780"/>
    </location>
</feature>
<sequence length="2075" mass="230673">MTSPSCTTVKRPGKTSKRPVQNRTEEQQQLPMPPKRQKIEGCGENNAGLESRPSDANGNFPQGQQKQEQTKPTAKVKQQTSIRFQHLYAMAHLCPITITEFKTHTNVDELVSNMCQKLYGDPSTNASAQLKRLYIFFYLKPNSRKSYPLSRLKMLPTCPENLRKKILEIPQLEPESTTDVPNLNKVHNQMDPTNACSENTNVNGTLNREGSSKLVNNPLLDRLPDATETGNFFSETQSQQNEIGETNIILPSPNSSSTTIAKKISANRVEILENILIPSNYPRVGSKVPHNRSFHHNDCRSCNLTLNEFQKHSNVLSVVDHSKYGSTKDEAVFNIYQLFLKDDDGILEINPPLSVEVALWKKLAKFKIFCEQCRVKLESKSTESQHIVANEDKMPQPQNTVQPEEILSNQFQYSATTESSVPQPEEILSNQVQHNKETLETFIENPLIPQELQWQNLAAASQPTEKLNQVQPNLNSPTLRETENLPLSINQSTTIAAVDKERHGVPPNAALPSLMEAQDMLPSINQFSNSIAAVAKERREEISNVAVPAFIETEDLPSISIQTVAVEKEKQEAVLSVASKAKTKILQEKISEKDTAINSQTFRNQPQDKTEPTFENILNQISINQKWFSEFKSVLLKRINSKLIDSSVPTMPLPLKTFKILSYYHLPVKNILSDFCGNNEELKAFLENDQELFAGLVSLYYNKYFTNPKFRDKYPLRIKSCPSCMQKKMLSFVENRINDKKEAQKGHSVDATTALEKTAASNPHNPPSEVAHQTPCVPNDPQSYAISADSLRKPTTIIERNLMNSIPPILVSEEKLRKLNMRLEGGPQCQNRVKIDKNLFPNNNETCEQTVEDDSVLLSQQQEQDHQENSKSTSKDSISTKSVEQNIMKDALQNERIINDDGSQLNHSAVIGGPKTFFIVQTKETTKNNLNIECTKKKGSTLETNTSSKYLSSAAQEHSETSKSNKTSTTTTKEGSRTEVSQLSAAAKPKDLTKNSKTDKNFLQNKSQTSDQNVSDDTILLSQQKEQPQENSKSTPKDSTSPKSVQQSDIRKNLQNETIISIKASEPKQSTARGRPKSLSALQTKETTKTSMMVIKSSGTSLSSGATQHCGISKSNRTTKTATKEGTEVKQLSAAADPEDLSKDSNSNMVENIISFDKQNVKQTSKVSASQELDANMEQVKATIFKYYTKDYSLPYMLRTSYGLKQKITQMIQDLDFKTFSKITHIYRGAKLFDDTAMLNHIYDYAVKSPGIWSKNLFIKLPDICKLLQANGMGFSEAERIKLLEYISPRFLHWSELKTNTSFVEIVRKNYFKENFQNLNDADEVVKKACSEYYSQCWVLDKWIENVPLVDENILKEVPLSGKETAQSVLKTPPFAKVITKMSENITNTRDKSKSQTTKPKKNVYNRNLINEAEQTTSSGPSSSGNKKIPPEPFTIVHCKVASSAALTSSANVDMENLTLPTDPCTSKPPTECPTVTGNNDMTSVLSPDIMSSPNAITVIASKVVLSDILPSNNNEDLKNTTQPTDPRTYSALKKDVVQTTDVTMLPPSTMSIPFEVDKQESAAMENIDDPSSANVTTFTEQQIDLPNTETQMSQTLSDPLLAFMETQHTLFEANDAENSNDSVMLVLPNVTIKQENVGEKLLRNIQFELDENDNMTCSRLSEEVVDLDQSSTSTANDEDEALPPSQIDFDIGMICLSNSETMAELEKNIKLNTFAENEALAACQIDFGNETVASPSPLQETQNPMPLSADLLSSGNSSSILNLAQRLPSLCDSNESLSHSQQSQPTVDAVQFIQSLNVNVASSDSQSSSVQATPENKQPSSSPKERVTILEEGKEDSYIPNAQRLPSILEETIPKASIKPIQISKAAKKQGPKKILASLDKQKKLTKNTKTDQVPQLVHALRALPIKAVNSNAAINTVTHKESQPSPEEASNSQELVIPNVLNAGATNSETEQPPTDVRESQILFPSSSSHEFVTPDLFNPETTSTQTKQHHANEAEPQVIFSPVDNPHALRVSQELSSDKTLFNNTSLLRLVDHNYHKNFQNAEQTDKAPSVPIATDTLSKGANVVAENSVCR</sequence>
<feature type="compositionally biased region" description="Polar residues" evidence="1">
    <location>
        <begin position="1405"/>
        <end position="1426"/>
    </location>
</feature>
<evidence type="ECO:0000256" key="1">
    <source>
        <dbReference type="SAM" id="MobiDB-lite"/>
    </source>
</evidence>
<feature type="compositionally biased region" description="Low complexity" evidence="1">
    <location>
        <begin position="1804"/>
        <end position="1813"/>
    </location>
</feature>
<dbReference type="Pfam" id="PF24236">
    <property type="entry name" value="Tea_helical"/>
    <property type="match status" value="1"/>
</dbReference>
<feature type="compositionally biased region" description="Polar residues" evidence="1">
    <location>
        <begin position="1080"/>
        <end position="1107"/>
    </location>
</feature>
<dbReference type="EnsemblMetazoa" id="SCAU011304-RA">
    <property type="protein sequence ID" value="SCAU011304-PA"/>
    <property type="gene ID" value="SCAU011304"/>
</dbReference>
<feature type="region of interest" description="Disordered" evidence="1">
    <location>
        <begin position="1"/>
        <end position="78"/>
    </location>
</feature>
<feature type="region of interest" description="Disordered" evidence="1">
    <location>
        <begin position="1804"/>
        <end position="1827"/>
    </location>
</feature>
<feature type="compositionally biased region" description="Polar residues" evidence="1">
    <location>
        <begin position="54"/>
        <end position="78"/>
    </location>
</feature>
<proteinExistence type="predicted"/>
<dbReference type="STRING" id="35570.A0A1I8PUR8"/>
<keyword evidence="5" id="KW-1185">Reference proteome</keyword>
<feature type="compositionally biased region" description="Low complexity" evidence="1">
    <location>
        <begin position="1032"/>
        <end position="1044"/>
    </location>
</feature>
<evidence type="ECO:0000313" key="4">
    <source>
        <dbReference type="EnsemblMetazoa" id="SCAU011304-PA"/>
    </source>
</evidence>
<feature type="compositionally biased region" description="Polar residues" evidence="1">
    <location>
        <begin position="1001"/>
        <end position="1031"/>
    </location>
</feature>
<feature type="domain" description="Telomere ends associated middle" evidence="2">
    <location>
        <begin position="1182"/>
        <end position="1344"/>
    </location>
</feature>
<feature type="compositionally biased region" description="Low complexity" evidence="1">
    <location>
        <begin position="964"/>
        <end position="973"/>
    </location>
</feature>
<dbReference type="OrthoDB" id="8065942at2759"/>
<feature type="compositionally biased region" description="Polar residues" evidence="1">
    <location>
        <begin position="18"/>
        <end position="30"/>
    </location>
</feature>
<accession>A0A1I8PUR8</accession>
<reference evidence="4" key="1">
    <citation type="submission" date="2020-05" db="UniProtKB">
        <authorList>
            <consortium name="EnsemblMetazoa"/>
        </authorList>
    </citation>
    <scope>IDENTIFICATION</scope>
    <source>
        <strain evidence="4">USDA</strain>
    </source>
</reference>
<feature type="domain" description="Telomere ends associated alpha-helical" evidence="3">
    <location>
        <begin position="698"/>
        <end position="728"/>
    </location>
</feature>
<dbReference type="InterPro" id="IPR057624">
    <property type="entry name" value="Tea_helical"/>
</dbReference>
<feature type="region of interest" description="Disordered" evidence="1">
    <location>
        <begin position="942"/>
        <end position="1127"/>
    </location>
</feature>
<dbReference type="InterPro" id="IPR054729">
    <property type="entry name" value="Tea_mid"/>
</dbReference>